<dbReference type="GO" id="GO:0031929">
    <property type="term" value="P:TOR signaling"/>
    <property type="evidence" value="ECO:0007669"/>
    <property type="project" value="InterPro"/>
</dbReference>
<gene>
    <name evidence="6" type="ORF">WJX72_000593</name>
</gene>
<organism evidence="6 7">
    <name type="scientific">[Myrmecia] bisecta</name>
    <dbReference type="NCBI Taxonomy" id="41462"/>
    <lineage>
        <taxon>Eukaryota</taxon>
        <taxon>Viridiplantae</taxon>
        <taxon>Chlorophyta</taxon>
        <taxon>core chlorophytes</taxon>
        <taxon>Trebouxiophyceae</taxon>
        <taxon>Trebouxiales</taxon>
        <taxon>Trebouxiaceae</taxon>
        <taxon>Myrmecia</taxon>
    </lineage>
</organism>
<feature type="domain" description="Raptor N-terminal CASPase-like" evidence="5">
    <location>
        <begin position="90"/>
        <end position="243"/>
    </location>
</feature>
<dbReference type="InterPro" id="IPR004083">
    <property type="entry name" value="Raptor"/>
</dbReference>
<dbReference type="GO" id="GO:0030674">
    <property type="term" value="F:protein-macromolecule adaptor activity"/>
    <property type="evidence" value="ECO:0007669"/>
    <property type="project" value="TreeGrafter"/>
</dbReference>
<evidence type="ECO:0000256" key="4">
    <source>
        <dbReference type="SAM" id="MobiDB-lite"/>
    </source>
</evidence>
<evidence type="ECO:0000256" key="2">
    <source>
        <dbReference type="ARBA" id="ARBA00022574"/>
    </source>
</evidence>
<dbReference type="GO" id="GO:0030307">
    <property type="term" value="P:positive regulation of cell growth"/>
    <property type="evidence" value="ECO:0007669"/>
    <property type="project" value="TreeGrafter"/>
</dbReference>
<reference evidence="6 7" key="1">
    <citation type="journal article" date="2024" name="Nat. Commun.">
        <title>Phylogenomics reveals the evolutionary origins of lichenization in chlorophyte algae.</title>
        <authorList>
            <person name="Puginier C."/>
            <person name="Libourel C."/>
            <person name="Otte J."/>
            <person name="Skaloud P."/>
            <person name="Haon M."/>
            <person name="Grisel S."/>
            <person name="Petersen M."/>
            <person name="Berrin J.G."/>
            <person name="Delaux P.M."/>
            <person name="Dal Grande F."/>
            <person name="Keller J."/>
        </authorList>
    </citation>
    <scope>NUCLEOTIDE SEQUENCE [LARGE SCALE GENOMIC DNA]</scope>
    <source>
        <strain evidence="6 7">SAG 2043</strain>
    </source>
</reference>
<dbReference type="SUPFAM" id="SSF50978">
    <property type="entry name" value="WD40 repeat-like"/>
    <property type="match status" value="1"/>
</dbReference>
<dbReference type="SMART" id="SM00320">
    <property type="entry name" value="WD40"/>
    <property type="match status" value="5"/>
</dbReference>
<dbReference type="GO" id="GO:0009267">
    <property type="term" value="P:cellular response to starvation"/>
    <property type="evidence" value="ECO:0007669"/>
    <property type="project" value="TreeGrafter"/>
</dbReference>
<dbReference type="GO" id="GO:0010506">
    <property type="term" value="P:regulation of autophagy"/>
    <property type="evidence" value="ECO:0007669"/>
    <property type="project" value="TreeGrafter"/>
</dbReference>
<dbReference type="InterPro" id="IPR016024">
    <property type="entry name" value="ARM-type_fold"/>
</dbReference>
<keyword evidence="2" id="KW-0853">WD repeat</keyword>
<dbReference type="Gene3D" id="2.130.10.10">
    <property type="entry name" value="YVTN repeat-like/Quinoprotein amine dehydrogenase"/>
    <property type="match status" value="1"/>
</dbReference>
<dbReference type="SMART" id="SM01302">
    <property type="entry name" value="Raptor_N"/>
    <property type="match status" value="1"/>
</dbReference>
<dbReference type="Gene3D" id="1.25.10.10">
    <property type="entry name" value="Leucine-rich Repeat Variant"/>
    <property type="match status" value="1"/>
</dbReference>
<comment type="caution">
    <text evidence="6">The sequence shown here is derived from an EMBL/GenBank/DDBJ whole genome shotgun (WGS) entry which is preliminary data.</text>
</comment>
<feature type="region of interest" description="Disordered" evidence="4">
    <location>
        <begin position="753"/>
        <end position="860"/>
    </location>
</feature>
<feature type="compositionally biased region" description="Low complexity" evidence="4">
    <location>
        <begin position="973"/>
        <end position="987"/>
    </location>
</feature>
<dbReference type="Pfam" id="PF14538">
    <property type="entry name" value="Raptor_N"/>
    <property type="match status" value="1"/>
</dbReference>
<dbReference type="InterPro" id="IPR029347">
    <property type="entry name" value="Raptor_N"/>
</dbReference>
<protein>
    <recommendedName>
        <fullName evidence="5">Raptor N-terminal CASPase-like domain-containing protein</fullName>
    </recommendedName>
</protein>
<keyword evidence="7" id="KW-1185">Reference proteome</keyword>
<evidence type="ECO:0000256" key="3">
    <source>
        <dbReference type="ARBA" id="ARBA00022737"/>
    </source>
</evidence>
<dbReference type="GO" id="GO:0031931">
    <property type="term" value="C:TORC1 complex"/>
    <property type="evidence" value="ECO:0007669"/>
    <property type="project" value="InterPro"/>
</dbReference>
<dbReference type="Pfam" id="PF00400">
    <property type="entry name" value="WD40"/>
    <property type="match status" value="1"/>
</dbReference>
<keyword evidence="3" id="KW-0677">Repeat</keyword>
<dbReference type="GO" id="GO:0071230">
    <property type="term" value="P:cellular response to amino acid stimulus"/>
    <property type="evidence" value="ECO:0007669"/>
    <property type="project" value="TreeGrafter"/>
</dbReference>
<dbReference type="PANTHER" id="PTHR12848">
    <property type="entry name" value="REGULATORY-ASSOCIATED PROTEIN OF MTOR"/>
    <property type="match status" value="1"/>
</dbReference>
<dbReference type="SUPFAM" id="SSF48371">
    <property type="entry name" value="ARM repeat"/>
    <property type="match status" value="1"/>
</dbReference>
<evidence type="ECO:0000259" key="5">
    <source>
        <dbReference type="SMART" id="SM01302"/>
    </source>
</evidence>
<feature type="compositionally biased region" description="Low complexity" evidence="4">
    <location>
        <begin position="15"/>
        <end position="28"/>
    </location>
</feature>
<dbReference type="PANTHER" id="PTHR12848:SF16">
    <property type="entry name" value="REGULATORY-ASSOCIATED PROTEIN OF MTOR"/>
    <property type="match status" value="1"/>
</dbReference>
<feature type="compositionally biased region" description="Basic and acidic residues" evidence="4">
    <location>
        <begin position="1033"/>
        <end position="1048"/>
    </location>
</feature>
<sequence>MHGNVVPYQNGGRQAGLLASSPSGPSGLTDELARRVQSSEEAQQPLEDQDGLDWTQTTYFCEARHDVGDDEDDRPAQAQGIVSKWRQKERLKTTAVALVLCLNIGVDPPDVIKISPCARLECWVDPLSMQPPKALETIGKNLQAQYERWQPRAKYKMHLDPTMDDVKKLAISCRRTAKNERVLFHYNGHGVPRPTVNGEIWVFNKSYTQYIPMSIYDLQAWVGTPCIYVFDCSAAGLIINSFRAFAEQRIQELEQMPAAMVQAGGYPGQYPPPPPEDPLKECILLASCGATEMLPQMPDLPADVFTACLTTPIKVALRWFCSRSLLRHEGLTKELIDRIPGKQTDRKTPLGELNWIFTAITDTIAWNMLPRALFQRLFRQDLLVASLFRNFLLAERVMRAANCTPVSYPRLPPTHQHPMWQAWDMAAEMCLLQLPSLLDADNVEVFQPSPFFSEQLTAFELWLQYGSKDKKPPEQLPIVLQVLLSQVHRLRALVLLGRFLDMGSWAVDLALSVGIFPYVLKLLQTTAADLRQTLVFIWTKILALDKSCQADLVKDGGHQYFIKYLDSPDPAISPDSRAQAAFVLAVICDGHVRGQQLCAASDLLHTCLNLLLANAAAMSTGASPLLIKWLCLCIGKLCENMPQVAAVALREHTTDMMAKLLLVPQPDIRAAAIFTLGALVQASEVTSANGSVHGGFSSEGERFAAEREVACHLLTCLYDASPLVRAEVAVGIARIAAGHAMFFQDAVHAQQRRAARIMRGGPTEASATSPPSDMGAHSAPSASASSAIERAHAHAHGQSSGSLQASHFVNRGVPQPVTTSAAAGDLASSPGVRPADGGFEPTIGIHTIPSPDSLPGTSAGGVFPSPDAARLGGGLYECLLMAACMLATDPAPRVAKLGKAALRVAHVELAPVPGTVTASPTAAGAMSSPNLSSSLPTMAVPTAAASSLGATAAHNSSAAAKWGVRSWRGTSNRSIASSASTSPSSPNVGPQPADGYGRTSFILRKVNSEVGPGREAGLPRVSSAQSDASNEYPESHRSHESAGGDERAGPSGRTSPASSPPPPALPASLVYKSSCEFFSWPLLGSPNDFHGDALSGLGTGLGSHHPSTMASHDPARTAIRMRERALRIAKCKGAGRGAKLKDNVVTIDTEAPSTSALLLHPFRKMVTLVDGRGFVRCFDHTRSPPTITNKFHVASGEVREKGLDAQPTTIVSLYQLNELYSGLLLAGAADGAVRVWRDYVFKGQQRLATAWQAVPLPQMPSSSGTGRRAVYEWSEQMGALYAAGGNSPGAVHIWSLAQELCVDQVHVRSSMNPSASLIVDHLAVSREEPLLLAGCSNGAVMLYDLRNARHPAASVNPHTSPMIGMALEPGGVSNQLVTGAANGELKFIDFRMAGDSAAQMGVWKTVEAHSKGGMTALTAHPHAPLLATVTASQVVKLWSPRGEQQGVIRAHSSLLVAQRMGPVTCLAFHPYALQLASGGADSVVALYPIEASAEG</sequence>
<comment type="similarity">
    <text evidence="1">Belongs to the WD repeat RAPTOR family.</text>
</comment>
<proteinExistence type="inferred from homology"/>
<feature type="region of interest" description="Disordered" evidence="4">
    <location>
        <begin position="973"/>
        <end position="997"/>
    </location>
</feature>
<dbReference type="Proteomes" id="UP001489004">
    <property type="component" value="Unassembled WGS sequence"/>
</dbReference>
<feature type="compositionally biased region" description="Low complexity" evidence="4">
    <location>
        <begin position="776"/>
        <end position="788"/>
    </location>
</feature>
<name>A0AAW1QE25_9CHLO</name>
<feature type="compositionally biased region" description="Polar residues" evidence="4">
    <location>
        <begin position="797"/>
        <end position="807"/>
    </location>
</feature>
<evidence type="ECO:0000313" key="6">
    <source>
        <dbReference type="EMBL" id="KAK9819637.1"/>
    </source>
</evidence>
<dbReference type="EMBL" id="JALJOR010000003">
    <property type="protein sequence ID" value="KAK9819637.1"/>
    <property type="molecule type" value="Genomic_DNA"/>
</dbReference>
<feature type="region of interest" description="Disordered" evidence="4">
    <location>
        <begin position="1009"/>
        <end position="1065"/>
    </location>
</feature>
<accession>A0AAW1QE25</accession>
<dbReference type="InterPro" id="IPR015943">
    <property type="entry name" value="WD40/YVTN_repeat-like_dom_sf"/>
</dbReference>
<evidence type="ECO:0000313" key="7">
    <source>
        <dbReference type="Proteomes" id="UP001489004"/>
    </source>
</evidence>
<dbReference type="GO" id="GO:0005737">
    <property type="term" value="C:cytoplasm"/>
    <property type="evidence" value="ECO:0007669"/>
    <property type="project" value="TreeGrafter"/>
</dbReference>
<dbReference type="InterPro" id="IPR036322">
    <property type="entry name" value="WD40_repeat_dom_sf"/>
</dbReference>
<dbReference type="InterPro" id="IPR001680">
    <property type="entry name" value="WD40_rpt"/>
</dbReference>
<evidence type="ECO:0000256" key="1">
    <source>
        <dbReference type="ARBA" id="ARBA00009257"/>
    </source>
</evidence>
<feature type="region of interest" description="Disordered" evidence="4">
    <location>
        <begin position="1"/>
        <end position="49"/>
    </location>
</feature>
<dbReference type="PRINTS" id="PR01547">
    <property type="entry name" value="YEAST176DUF"/>
</dbReference>
<dbReference type="InterPro" id="IPR011989">
    <property type="entry name" value="ARM-like"/>
</dbReference>